<keyword evidence="2" id="KW-1185">Reference proteome</keyword>
<proteinExistence type="predicted"/>
<name>A0ABR3T7W4_9PEZI</name>
<protein>
    <submittedName>
        <fullName evidence="1">Uncharacterized protein</fullName>
    </submittedName>
</protein>
<comment type="caution">
    <text evidence="1">The sequence shown here is derived from an EMBL/GenBank/DDBJ whole genome shotgun (WGS) entry which is preliminary data.</text>
</comment>
<evidence type="ECO:0000313" key="1">
    <source>
        <dbReference type="EMBL" id="KAL1635625.1"/>
    </source>
</evidence>
<evidence type="ECO:0000313" key="2">
    <source>
        <dbReference type="Proteomes" id="UP001521116"/>
    </source>
</evidence>
<sequence>MTDESDESSIITTPKHWYTGKFTEADLQEAFDSFSSEVSILPDKLYDTADVENGSARYPNVELPAPLTIHRPPPTTVDDMANDQQKGIVHV</sequence>
<accession>A0ABR3T7W4</accession>
<organism evidence="1 2">
    <name type="scientific">Neofusicoccum ribis</name>
    <dbReference type="NCBI Taxonomy" id="45134"/>
    <lineage>
        <taxon>Eukaryota</taxon>
        <taxon>Fungi</taxon>
        <taxon>Dikarya</taxon>
        <taxon>Ascomycota</taxon>
        <taxon>Pezizomycotina</taxon>
        <taxon>Dothideomycetes</taxon>
        <taxon>Dothideomycetes incertae sedis</taxon>
        <taxon>Botryosphaeriales</taxon>
        <taxon>Botryosphaeriaceae</taxon>
        <taxon>Neofusicoccum</taxon>
    </lineage>
</organism>
<dbReference type="EMBL" id="JAJVDC020000010">
    <property type="protein sequence ID" value="KAL1635625.1"/>
    <property type="molecule type" value="Genomic_DNA"/>
</dbReference>
<reference evidence="1 2" key="1">
    <citation type="submission" date="2024-02" db="EMBL/GenBank/DDBJ databases">
        <title>De novo assembly and annotation of 12 fungi associated with fruit tree decline syndrome in Ontario, Canada.</title>
        <authorList>
            <person name="Sulman M."/>
            <person name="Ellouze W."/>
            <person name="Ilyukhin E."/>
        </authorList>
    </citation>
    <scope>NUCLEOTIDE SEQUENCE [LARGE SCALE GENOMIC DNA]</scope>
    <source>
        <strain evidence="1 2">M1-105</strain>
    </source>
</reference>
<gene>
    <name evidence="1" type="ORF">SLS56_001678</name>
</gene>
<dbReference type="Proteomes" id="UP001521116">
    <property type="component" value="Unassembled WGS sequence"/>
</dbReference>